<dbReference type="AlphaFoldDB" id="A0A3E1NEU2"/>
<dbReference type="Gene3D" id="1.20.1290.10">
    <property type="entry name" value="AhpD-like"/>
    <property type="match status" value="1"/>
</dbReference>
<dbReference type="GO" id="GO:0051920">
    <property type="term" value="F:peroxiredoxin activity"/>
    <property type="evidence" value="ECO:0007669"/>
    <property type="project" value="InterPro"/>
</dbReference>
<feature type="domain" description="Carboxymuconolactone decarboxylase-like" evidence="1">
    <location>
        <begin position="12"/>
        <end position="91"/>
    </location>
</feature>
<dbReference type="InterPro" id="IPR004675">
    <property type="entry name" value="AhpD_core"/>
</dbReference>
<evidence type="ECO:0000259" key="1">
    <source>
        <dbReference type="Pfam" id="PF02627"/>
    </source>
</evidence>
<protein>
    <submittedName>
        <fullName evidence="2">Carboxymuconolactone decarboxylase family protein</fullName>
    </submittedName>
</protein>
<comment type="caution">
    <text evidence="2">The sequence shown here is derived from an EMBL/GenBank/DDBJ whole genome shotgun (WGS) entry which is preliminary data.</text>
</comment>
<dbReference type="InterPro" id="IPR029032">
    <property type="entry name" value="AhpD-like"/>
</dbReference>
<dbReference type="NCBIfam" id="TIGR00778">
    <property type="entry name" value="ahpD_dom"/>
    <property type="match status" value="1"/>
</dbReference>
<reference evidence="2 3" key="1">
    <citation type="submission" date="2018-08" db="EMBL/GenBank/DDBJ databases">
        <title>Chitinophagaceae sp. K23C18032701, a novel bacterium isolated from forest soil.</title>
        <authorList>
            <person name="Wang C."/>
        </authorList>
    </citation>
    <scope>NUCLEOTIDE SEQUENCE [LARGE SCALE GENOMIC DNA]</scope>
    <source>
        <strain evidence="2 3">K23C18032701</strain>
    </source>
</reference>
<evidence type="ECO:0000313" key="2">
    <source>
        <dbReference type="EMBL" id="RFM26382.1"/>
    </source>
</evidence>
<gene>
    <name evidence="2" type="ORF">DXN05_20970</name>
</gene>
<dbReference type="RefSeq" id="WP_116849254.1">
    <property type="nucleotide sequence ID" value="NZ_QTJU01000010.1"/>
</dbReference>
<dbReference type="PANTHER" id="PTHR34846">
    <property type="entry name" value="4-CARBOXYMUCONOLACTONE DECARBOXYLASE FAMILY PROTEIN (AFU_ORTHOLOGUE AFUA_6G11590)"/>
    <property type="match status" value="1"/>
</dbReference>
<dbReference type="PANTHER" id="PTHR34846:SF5">
    <property type="entry name" value="CARBOXYMUCONOLACTONE DECARBOXYLASE-LIKE DOMAIN-CONTAINING PROTEIN"/>
    <property type="match status" value="1"/>
</dbReference>
<dbReference type="Pfam" id="PF02627">
    <property type="entry name" value="CMD"/>
    <property type="match status" value="1"/>
</dbReference>
<proteinExistence type="predicted"/>
<dbReference type="EMBL" id="QTJU01000010">
    <property type="protein sequence ID" value="RFM26382.1"/>
    <property type="molecule type" value="Genomic_DNA"/>
</dbReference>
<dbReference type="InterPro" id="IPR003779">
    <property type="entry name" value="CMD-like"/>
</dbReference>
<dbReference type="Proteomes" id="UP000261284">
    <property type="component" value="Unassembled WGS sequence"/>
</dbReference>
<evidence type="ECO:0000313" key="3">
    <source>
        <dbReference type="Proteomes" id="UP000261284"/>
    </source>
</evidence>
<keyword evidence="3" id="KW-1185">Reference proteome</keyword>
<name>A0A3E1NEU2_9BACT</name>
<dbReference type="OrthoDB" id="9801997at2"/>
<sequence>MQERFLLARTQPAAFAAMLQLDNYVAGTAIPLLHRELIKIRASQLNGCAFCTDKHIQHALQLGETPERIVLLPAWREAPHFTHAERIILSMTEEITLIHHSGLSDATWQQAICTFGDTLTAQLVMAITVINSWNRVGIASGRIPV</sequence>
<organism evidence="2 3">
    <name type="scientific">Deminuibacter soli</name>
    <dbReference type="NCBI Taxonomy" id="2291815"/>
    <lineage>
        <taxon>Bacteria</taxon>
        <taxon>Pseudomonadati</taxon>
        <taxon>Bacteroidota</taxon>
        <taxon>Chitinophagia</taxon>
        <taxon>Chitinophagales</taxon>
        <taxon>Chitinophagaceae</taxon>
        <taxon>Deminuibacter</taxon>
    </lineage>
</organism>
<dbReference type="SUPFAM" id="SSF69118">
    <property type="entry name" value="AhpD-like"/>
    <property type="match status" value="1"/>
</dbReference>
<accession>A0A3E1NEU2</accession>